<dbReference type="PRINTS" id="PR00040">
    <property type="entry name" value="HTHMERR"/>
</dbReference>
<protein>
    <submittedName>
        <fullName evidence="5">Heavy metal-responsive transcriptional regulator</fullName>
    </submittedName>
</protein>
<evidence type="ECO:0000259" key="4">
    <source>
        <dbReference type="PROSITE" id="PS50937"/>
    </source>
</evidence>
<keyword evidence="2" id="KW-0238">DNA-binding</keyword>
<dbReference type="GO" id="GO:0003677">
    <property type="term" value="F:DNA binding"/>
    <property type="evidence" value="ECO:0007669"/>
    <property type="project" value="UniProtKB-KW"/>
</dbReference>
<reference evidence="5" key="1">
    <citation type="submission" date="2023-07" db="EMBL/GenBank/DDBJ databases">
        <title>Genome content predicts the carbon catabolic preferences of heterotrophic bacteria.</title>
        <authorList>
            <person name="Gralka M."/>
        </authorList>
    </citation>
    <scope>NUCLEOTIDE SEQUENCE</scope>
    <source>
        <strain evidence="5">I3M17_2</strain>
    </source>
</reference>
<sequence length="137" mass="15386">MKIGDLAKKANVSVDTLRYYEKIGLLSGVQRTRSGYRSYSQHNVEQVKFIRNAQHSGFSLDEITHLLSFRNAPVEAKPKVRKLAEEKVLDLSTRIDALVLLRDELNALIDQCAKSDAYCPIIDNFNDKGGDGFGKEV</sequence>
<dbReference type="PANTHER" id="PTHR30204:SF94">
    <property type="entry name" value="HEAVY METAL-DEPENDENT TRANSCRIPTIONAL REGULATOR HI_0293-RELATED"/>
    <property type="match status" value="1"/>
</dbReference>
<dbReference type="GO" id="GO:0003700">
    <property type="term" value="F:DNA-binding transcription factor activity"/>
    <property type="evidence" value="ECO:0007669"/>
    <property type="project" value="InterPro"/>
</dbReference>
<name>A0AAW7X894_9GAMM</name>
<evidence type="ECO:0000256" key="1">
    <source>
        <dbReference type="ARBA" id="ARBA00023015"/>
    </source>
</evidence>
<dbReference type="EMBL" id="JAUOPB010000007">
    <property type="protein sequence ID" value="MDO6423016.1"/>
    <property type="molecule type" value="Genomic_DNA"/>
</dbReference>
<dbReference type="Gene3D" id="1.10.1660.10">
    <property type="match status" value="1"/>
</dbReference>
<dbReference type="InterPro" id="IPR000551">
    <property type="entry name" value="MerR-type_HTH_dom"/>
</dbReference>
<dbReference type="InterPro" id="IPR009061">
    <property type="entry name" value="DNA-bd_dom_put_sf"/>
</dbReference>
<dbReference type="AlphaFoldDB" id="A0AAW7X894"/>
<dbReference type="PROSITE" id="PS00552">
    <property type="entry name" value="HTH_MERR_1"/>
    <property type="match status" value="1"/>
</dbReference>
<dbReference type="PANTHER" id="PTHR30204">
    <property type="entry name" value="REDOX-CYCLING DRUG-SENSING TRANSCRIPTIONAL ACTIVATOR SOXR"/>
    <property type="match status" value="1"/>
</dbReference>
<dbReference type="Pfam" id="PF13411">
    <property type="entry name" value="MerR_1"/>
    <property type="match status" value="1"/>
</dbReference>
<evidence type="ECO:0000256" key="2">
    <source>
        <dbReference type="ARBA" id="ARBA00023125"/>
    </source>
</evidence>
<dbReference type="RefSeq" id="WP_019604669.1">
    <property type="nucleotide sequence ID" value="NZ_JAUOPB010000007.1"/>
</dbReference>
<dbReference type="SUPFAM" id="SSF46955">
    <property type="entry name" value="Putative DNA-binding domain"/>
    <property type="match status" value="1"/>
</dbReference>
<dbReference type="InterPro" id="IPR047057">
    <property type="entry name" value="MerR_fam"/>
</dbReference>
<keyword evidence="3" id="KW-0804">Transcription</keyword>
<gene>
    <name evidence="5" type="ORF">Q4521_11070</name>
</gene>
<organism evidence="5 6">
    <name type="scientific">Saccharophagus degradans</name>
    <dbReference type="NCBI Taxonomy" id="86304"/>
    <lineage>
        <taxon>Bacteria</taxon>
        <taxon>Pseudomonadati</taxon>
        <taxon>Pseudomonadota</taxon>
        <taxon>Gammaproteobacteria</taxon>
        <taxon>Cellvibrionales</taxon>
        <taxon>Cellvibrionaceae</taxon>
        <taxon>Saccharophagus</taxon>
    </lineage>
</organism>
<evidence type="ECO:0000313" key="5">
    <source>
        <dbReference type="EMBL" id="MDO6423016.1"/>
    </source>
</evidence>
<feature type="domain" description="HTH merR-type" evidence="4">
    <location>
        <begin position="1"/>
        <end position="69"/>
    </location>
</feature>
<comment type="caution">
    <text evidence="5">The sequence shown here is derived from an EMBL/GenBank/DDBJ whole genome shotgun (WGS) entry which is preliminary data.</text>
</comment>
<evidence type="ECO:0000313" key="6">
    <source>
        <dbReference type="Proteomes" id="UP001169760"/>
    </source>
</evidence>
<dbReference type="CDD" id="cd04770">
    <property type="entry name" value="HTH_HMRTR"/>
    <property type="match status" value="1"/>
</dbReference>
<dbReference type="Proteomes" id="UP001169760">
    <property type="component" value="Unassembled WGS sequence"/>
</dbReference>
<accession>A0AAW7X894</accession>
<keyword evidence="1" id="KW-0805">Transcription regulation</keyword>
<evidence type="ECO:0000256" key="3">
    <source>
        <dbReference type="ARBA" id="ARBA00023163"/>
    </source>
</evidence>
<dbReference type="SMART" id="SM00422">
    <property type="entry name" value="HTH_MERR"/>
    <property type="match status" value="1"/>
</dbReference>
<proteinExistence type="predicted"/>
<dbReference type="PROSITE" id="PS50937">
    <property type="entry name" value="HTH_MERR_2"/>
    <property type="match status" value="1"/>
</dbReference>